<feature type="repeat" description="ANK" evidence="3">
    <location>
        <begin position="1037"/>
        <end position="1069"/>
    </location>
</feature>
<feature type="repeat" description="ANK" evidence="3">
    <location>
        <begin position="1136"/>
        <end position="1168"/>
    </location>
</feature>
<dbReference type="Pfam" id="PF12796">
    <property type="entry name" value="Ank_2"/>
    <property type="match status" value="3"/>
</dbReference>
<dbReference type="PROSITE" id="PS50088">
    <property type="entry name" value="ANK_REPEAT"/>
    <property type="match status" value="8"/>
</dbReference>
<accession>A0A8J5TMK3</accession>
<evidence type="ECO:0000256" key="1">
    <source>
        <dbReference type="ARBA" id="ARBA00022737"/>
    </source>
</evidence>
<dbReference type="Pfam" id="PF24883">
    <property type="entry name" value="NPHP3_N"/>
    <property type="match status" value="1"/>
</dbReference>
<dbReference type="GO" id="GO:0009116">
    <property type="term" value="P:nucleoside metabolic process"/>
    <property type="evidence" value="ECO:0007669"/>
    <property type="project" value="InterPro"/>
</dbReference>
<evidence type="ECO:0000313" key="8">
    <source>
        <dbReference type="Proteomes" id="UP000694050"/>
    </source>
</evidence>
<proteinExistence type="predicted"/>
<feature type="repeat" description="ANK" evidence="3">
    <location>
        <begin position="1235"/>
        <end position="1267"/>
    </location>
</feature>
<evidence type="ECO:0000313" key="7">
    <source>
        <dbReference type="EMBL" id="KAG7402710.1"/>
    </source>
</evidence>
<feature type="domain" description="Nucleoside phosphorylase" evidence="5">
    <location>
        <begin position="112"/>
        <end position="372"/>
    </location>
</feature>
<reference evidence="7" key="1">
    <citation type="submission" date="2021-04" db="EMBL/GenBank/DDBJ databases">
        <title>First draft genome resource for Brassicaceae pathogens Fusarium oxysporum f. sp. raphani and Fusarium oxysporum f. sp. rapae.</title>
        <authorList>
            <person name="Asai S."/>
        </authorList>
    </citation>
    <scope>NUCLEOTIDE SEQUENCE</scope>
    <source>
        <strain evidence="7">Tf1208</strain>
    </source>
</reference>
<dbReference type="InterPro" id="IPR002110">
    <property type="entry name" value="Ankyrin_rpt"/>
</dbReference>
<dbReference type="PANTHER" id="PTHR24171">
    <property type="entry name" value="ANKYRIN REPEAT DOMAIN-CONTAINING PROTEIN 39-RELATED"/>
    <property type="match status" value="1"/>
</dbReference>
<feature type="repeat" description="ANK" evidence="3">
    <location>
        <begin position="1202"/>
        <end position="1234"/>
    </location>
</feature>
<feature type="repeat" description="ANK" evidence="3">
    <location>
        <begin position="1103"/>
        <end position="1135"/>
    </location>
</feature>
<dbReference type="SMART" id="SM00248">
    <property type="entry name" value="ANK"/>
    <property type="match status" value="11"/>
</dbReference>
<dbReference type="EMBL" id="JAELUQ010000017">
    <property type="protein sequence ID" value="KAG7402710.1"/>
    <property type="molecule type" value="Genomic_DNA"/>
</dbReference>
<feature type="region of interest" description="Disordered" evidence="4">
    <location>
        <begin position="61"/>
        <end position="81"/>
    </location>
</feature>
<keyword evidence="1" id="KW-0677">Repeat</keyword>
<dbReference type="InterPro" id="IPR000845">
    <property type="entry name" value="Nucleoside_phosphorylase_d"/>
</dbReference>
<evidence type="ECO:0000256" key="3">
    <source>
        <dbReference type="PROSITE-ProRule" id="PRU00023"/>
    </source>
</evidence>
<feature type="repeat" description="ANK" evidence="3">
    <location>
        <begin position="1169"/>
        <end position="1201"/>
    </location>
</feature>
<dbReference type="Pfam" id="PF13637">
    <property type="entry name" value="Ank_4"/>
    <property type="match status" value="1"/>
</dbReference>
<dbReference type="PROSITE" id="PS50297">
    <property type="entry name" value="ANK_REP_REGION"/>
    <property type="match status" value="8"/>
</dbReference>
<dbReference type="InterPro" id="IPR056884">
    <property type="entry name" value="NPHP3-like_N"/>
</dbReference>
<dbReference type="PANTHER" id="PTHR24171:SF9">
    <property type="entry name" value="ANKYRIN REPEAT DOMAIN-CONTAINING PROTEIN 39"/>
    <property type="match status" value="1"/>
</dbReference>
<protein>
    <submittedName>
        <fullName evidence="7">Ankyrin repeat domain-containing protein 50</fullName>
    </submittedName>
</protein>
<keyword evidence="2 3" id="KW-0040">ANK repeat</keyword>
<comment type="caution">
    <text evidence="7">The sequence shown here is derived from an EMBL/GenBank/DDBJ whole genome shotgun (WGS) entry which is preliminary data.</text>
</comment>
<evidence type="ECO:0000256" key="2">
    <source>
        <dbReference type="ARBA" id="ARBA00023043"/>
    </source>
</evidence>
<dbReference type="Pfam" id="PF01048">
    <property type="entry name" value="PNP_UDP_1"/>
    <property type="match status" value="1"/>
</dbReference>
<sequence length="1318" mass="146113">MPSPSFPRASPVFHETTVLLSVKTTSLFTLSHKKVLCVDRGAQRESNLVSMNPALLPNCDDDHLRLPKRQKTSHSNADSNAENNLPYGRYSIAWICALYIETAAAQAMLDERHGELPRRPNDNNTYTLGSIKNHNIVIACLPQDQFGNNTAAIVLTDLKRTFPSIRHGLIVGIGGGAPGKLDIRLGDIIVGTRVMQYDFGKVMAGGKIKTTAVPRVPDYSLRTAVTNLRAGHELNSSRVSGILQERMKSLTNYNHPNAADRLFQASYRHDPSMANCQTCDQSQLEQREARRSCEPKIHYGGIASSNQVMKDAVTRDRLAQELDIICFEMEAAGLMDVLPCLPIRGICDYSDSHKAKDWQKYAAAVAAAYAREFLEALPATGDASRDSRPNAHFHLDNRRLQLMESLRFEQIDSRKTTIKTAYSKTCSWFLKHTDYLEWLDLEKQSQHHGFLWIRGKPGAGKSIIMKFIYTKMKKTDIPMKALTVSFFFNARGELLEKSVPGMYRSLLLQLLEGFPDLQQILDDPDLIPRNQVTCPPLNILKDLFRSAISSLDKRALICFVDALDECDEQQVKDMVEFLEEVAEQCVEDNVRFQVCFSSRHYPYIDIKSGIRLTLEGQDGHSEDLKRYISKHLRIQDPSLVDELTQMMLEKAAGVFLWVALVVDILNEENRHGRIALRTRLREVPNELSALFQDILTRDQDHLESLLLSILWILLAQRPLQAGEYYHALWSGLLLNGKGDREMPPVNTSDASDCFNKCVISSSKGLAEITKAKKPTVQFIHESVRDFLIKDKGLYKLWPKLGADWESQGHEELRLCCNAYVFHEAIWKALDEQRSAQAIKDGLLKQFPFIEYASQFVLGHADAAAHKITQQRFISEFPVSSWVRIFNIFEKHKVRQYSEGADVIYILADRGHPELIRVRLEANPRIDGGGGRYRHPLLAAMAKGHKDSVIALLGLSSRVHNGIDITHGLKCKVDSVRKDHTPFSWACEEGHVAIAKLFLQNGARAIEADLVRIMKNGHGEMTKVLLNEGADATAADKDGTTPLHGASENGHLEIVKMLFEKGADVTAANNIGWTPLHGASLSGHLEIVKMLLEKGADAAAADNNGRMPLHGASANGHLEIVKMLFEKGADVAATDKDGTTPLHGASENGRSEIVKMLFEKGADVAATDKDGTTPLHGASENGHLEIVKMLFEKGADVAATDKDGTTPLHGASANGHLEIVKMLLEKGADVTAANNIGWTPLHGASLSGHLEIVKMLLEKGADAAAADNNGRMPLYRASENGRLEIAKMLLEKGVDAVAASDGGYITFPILHPYCSSQFH</sequence>
<organism evidence="7 8">
    <name type="scientific">Fusarium oxysporum f. sp. rapae</name>
    <dbReference type="NCBI Taxonomy" id="485398"/>
    <lineage>
        <taxon>Eukaryota</taxon>
        <taxon>Fungi</taxon>
        <taxon>Dikarya</taxon>
        <taxon>Ascomycota</taxon>
        <taxon>Pezizomycotina</taxon>
        <taxon>Sordariomycetes</taxon>
        <taxon>Hypocreomycetidae</taxon>
        <taxon>Hypocreales</taxon>
        <taxon>Nectriaceae</taxon>
        <taxon>Fusarium</taxon>
        <taxon>Fusarium oxysporum species complex</taxon>
    </lineage>
</organism>
<feature type="domain" description="Nephrocystin 3-like N-terminal" evidence="6">
    <location>
        <begin position="425"/>
        <end position="599"/>
    </location>
</feature>
<feature type="repeat" description="ANK" evidence="3">
    <location>
        <begin position="1268"/>
        <end position="1300"/>
    </location>
</feature>
<dbReference type="Proteomes" id="UP000694050">
    <property type="component" value="Unassembled WGS sequence"/>
</dbReference>
<dbReference type="GO" id="GO:0003824">
    <property type="term" value="F:catalytic activity"/>
    <property type="evidence" value="ECO:0007669"/>
    <property type="project" value="InterPro"/>
</dbReference>
<gene>
    <name evidence="7" type="ORF">Forpe1208_v016990</name>
</gene>
<evidence type="ECO:0000259" key="6">
    <source>
        <dbReference type="Pfam" id="PF24883"/>
    </source>
</evidence>
<feature type="repeat" description="ANK" evidence="3">
    <location>
        <begin position="1070"/>
        <end position="1102"/>
    </location>
</feature>
<name>A0A8J5TMK3_FUSOX</name>
<evidence type="ECO:0000259" key="5">
    <source>
        <dbReference type="Pfam" id="PF01048"/>
    </source>
</evidence>
<evidence type="ECO:0000256" key="4">
    <source>
        <dbReference type="SAM" id="MobiDB-lite"/>
    </source>
</evidence>